<evidence type="ECO:0000313" key="3">
    <source>
        <dbReference type="Proteomes" id="UP000186684"/>
    </source>
</evidence>
<dbReference type="STRING" id="633194.SAMN05421759_102307"/>
<dbReference type="InterPro" id="IPR018750">
    <property type="entry name" value="DUF2306_membrane"/>
</dbReference>
<feature type="transmembrane region" description="Helical" evidence="1">
    <location>
        <begin position="117"/>
        <end position="137"/>
    </location>
</feature>
<organism evidence="2 3">
    <name type="scientific">Roseivivax lentus</name>
    <dbReference type="NCBI Taxonomy" id="633194"/>
    <lineage>
        <taxon>Bacteria</taxon>
        <taxon>Pseudomonadati</taxon>
        <taxon>Pseudomonadota</taxon>
        <taxon>Alphaproteobacteria</taxon>
        <taxon>Rhodobacterales</taxon>
        <taxon>Roseobacteraceae</taxon>
        <taxon>Roseivivax</taxon>
    </lineage>
</organism>
<proteinExistence type="predicted"/>
<keyword evidence="3" id="KW-1185">Reference proteome</keyword>
<dbReference type="AlphaFoldDB" id="A0A1N7L259"/>
<protein>
    <submittedName>
        <fullName evidence="2">Predicted membrane protein</fullName>
    </submittedName>
</protein>
<name>A0A1N7L259_9RHOB</name>
<dbReference type="RefSeq" id="WP_076445677.1">
    <property type="nucleotide sequence ID" value="NZ_FTOQ01000002.1"/>
</dbReference>
<feature type="transmembrane region" description="Helical" evidence="1">
    <location>
        <begin position="84"/>
        <end position="105"/>
    </location>
</feature>
<gene>
    <name evidence="2" type="ORF">SAMN05421759_102307</name>
</gene>
<dbReference type="Pfam" id="PF10067">
    <property type="entry name" value="DUF2306"/>
    <property type="match status" value="1"/>
</dbReference>
<evidence type="ECO:0000256" key="1">
    <source>
        <dbReference type="SAM" id="Phobius"/>
    </source>
</evidence>
<keyword evidence="1" id="KW-0812">Transmembrane</keyword>
<feature type="transmembrane region" description="Helical" evidence="1">
    <location>
        <begin position="188"/>
        <end position="205"/>
    </location>
</feature>
<keyword evidence="1" id="KW-0472">Membrane</keyword>
<accession>A0A1N7L259</accession>
<dbReference type="EMBL" id="FTOQ01000002">
    <property type="protein sequence ID" value="SIS67945.1"/>
    <property type="molecule type" value="Genomic_DNA"/>
</dbReference>
<feature type="transmembrane region" description="Helical" evidence="1">
    <location>
        <begin position="149"/>
        <end position="168"/>
    </location>
</feature>
<evidence type="ECO:0000313" key="2">
    <source>
        <dbReference type="EMBL" id="SIS67945.1"/>
    </source>
</evidence>
<feature type="transmembrane region" description="Helical" evidence="1">
    <location>
        <begin position="49"/>
        <end position="72"/>
    </location>
</feature>
<reference evidence="3" key="1">
    <citation type="submission" date="2017-01" db="EMBL/GenBank/DDBJ databases">
        <authorList>
            <person name="Varghese N."/>
            <person name="Submissions S."/>
        </authorList>
    </citation>
    <scope>NUCLEOTIDE SEQUENCE [LARGE SCALE GENOMIC DNA]</scope>
    <source>
        <strain evidence="3">DSM 29430</strain>
    </source>
</reference>
<dbReference type="Proteomes" id="UP000186684">
    <property type="component" value="Unassembled WGS sequence"/>
</dbReference>
<dbReference type="OrthoDB" id="8759010at2"/>
<keyword evidence="1" id="KW-1133">Transmembrane helix</keyword>
<sequence length="211" mass="23044">MPRPITVTALLLVLIAAPFALYSAAFGLRGLTSDLAAETRLYTTPGPNLAIFTHMIAGALITALAPLQLIPSLRARYPQLHRRLGYTLLTAAALTGLTGLIYIALRGTIGGPLMSAGFALYGVLLLVAAANTVYHAIDKATLRHRAWALRLTVLAVGSFLYRLLYGLWYWATDGLASNEAFTGLFDQLMFVGFYLPFLAALELYLRWEARR</sequence>